<dbReference type="AlphaFoldDB" id="A0A3B1D232"/>
<organism evidence="1">
    <name type="scientific">hydrothermal vent metagenome</name>
    <dbReference type="NCBI Taxonomy" id="652676"/>
    <lineage>
        <taxon>unclassified sequences</taxon>
        <taxon>metagenomes</taxon>
        <taxon>ecological metagenomes</taxon>
    </lineage>
</organism>
<reference evidence="1" key="1">
    <citation type="submission" date="2018-06" db="EMBL/GenBank/DDBJ databases">
        <authorList>
            <person name="Zhirakovskaya E."/>
        </authorList>
    </citation>
    <scope>NUCLEOTIDE SEQUENCE</scope>
</reference>
<name>A0A3B1D232_9ZZZZ</name>
<sequence length="133" mass="15789">MSQFSSTPFLGRGPRGGSQRGLLIEYHFLLNIIVQLSRRKNLSILHCRKCESRYRLEQSMGCFEYLLQQVFRENVSPQVIFSCSNVCFRRFRSRDLLSDFYLVEKVSKRFQKALKKHSEERSDQHHRNLNTLS</sequence>
<gene>
    <name evidence="1" type="ORF">MNBD_PLANCTO02-344</name>
</gene>
<proteinExistence type="predicted"/>
<evidence type="ECO:0000313" key="1">
    <source>
        <dbReference type="EMBL" id="VAX36219.1"/>
    </source>
</evidence>
<dbReference type="EMBL" id="UOGL01000042">
    <property type="protein sequence ID" value="VAX36219.1"/>
    <property type="molecule type" value="Genomic_DNA"/>
</dbReference>
<protein>
    <submittedName>
        <fullName evidence="1">Uncharacterized protein</fullName>
    </submittedName>
</protein>
<accession>A0A3B1D232</accession>